<dbReference type="PANTHER" id="PTHR30629">
    <property type="entry name" value="PROPHAGE INTEGRASE"/>
    <property type="match status" value="1"/>
</dbReference>
<dbReference type="Gene3D" id="3.30.160.390">
    <property type="entry name" value="Integrase, DNA-binding domain"/>
    <property type="match status" value="1"/>
</dbReference>
<evidence type="ECO:0000256" key="2">
    <source>
        <dbReference type="ARBA" id="ARBA00022908"/>
    </source>
</evidence>
<dbReference type="Gene3D" id="1.10.150.130">
    <property type="match status" value="1"/>
</dbReference>
<dbReference type="GO" id="GO:0003677">
    <property type="term" value="F:DNA binding"/>
    <property type="evidence" value="ECO:0007669"/>
    <property type="project" value="UniProtKB-UniRule"/>
</dbReference>
<name>A0A1H8ZDC5_9RHOB</name>
<dbReference type="InterPro" id="IPR002104">
    <property type="entry name" value="Integrase_catalytic"/>
</dbReference>
<feature type="domain" description="Core-binding (CB)" evidence="7">
    <location>
        <begin position="109"/>
        <end position="190"/>
    </location>
</feature>
<evidence type="ECO:0000259" key="7">
    <source>
        <dbReference type="PROSITE" id="PS51900"/>
    </source>
</evidence>
<evidence type="ECO:0000256" key="1">
    <source>
        <dbReference type="ARBA" id="ARBA00008857"/>
    </source>
</evidence>
<accession>A0A1H8ZDC5</accession>
<dbReference type="InterPro" id="IPR025166">
    <property type="entry name" value="Integrase_DNA_bind_dom"/>
</dbReference>
<dbReference type="InterPro" id="IPR044068">
    <property type="entry name" value="CB"/>
</dbReference>
<dbReference type="STRING" id="657014.SAMN04488092_101393"/>
<dbReference type="PROSITE" id="PS51898">
    <property type="entry name" value="TYR_RECOMBINASE"/>
    <property type="match status" value="1"/>
</dbReference>
<evidence type="ECO:0000259" key="6">
    <source>
        <dbReference type="PROSITE" id="PS51898"/>
    </source>
</evidence>
<dbReference type="OrthoDB" id="9795573at2"/>
<keyword evidence="2" id="KW-0229">DNA integration</keyword>
<dbReference type="InterPro" id="IPR038488">
    <property type="entry name" value="Integrase_DNA-bd_sf"/>
</dbReference>
<proteinExistence type="inferred from homology"/>
<dbReference type="InterPro" id="IPR050808">
    <property type="entry name" value="Phage_Integrase"/>
</dbReference>
<evidence type="ECO:0000256" key="4">
    <source>
        <dbReference type="ARBA" id="ARBA00023172"/>
    </source>
</evidence>
<gene>
    <name evidence="8" type="ORF">SAMN04488092_101393</name>
</gene>
<dbReference type="AlphaFoldDB" id="A0A1H8ZDC5"/>
<dbReference type="GO" id="GO:0006310">
    <property type="term" value="P:DNA recombination"/>
    <property type="evidence" value="ECO:0007669"/>
    <property type="project" value="UniProtKB-KW"/>
</dbReference>
<dbReference type="Proteomes" id="UP000198634">
    <property type="component" value="Unassembled WGS sequence"/>
</dbReference>
<evidence type="ECO:0000256" key="5">
    <source>
        <dbReference type="PROSITE-ProRule" id="PRU01248"/>
    </source>
</evidence>
<dbReference type="RefSeq" id="WP_090267612.1">
    <property type="nucleotide sequence ID" value="NZ_FOEP01000001.1"/>
</dbReference>
<organism evidence="8 9">
    <name type="scientific">Thalassovita taeanensis</name>
    <dbReference type="NCBI Taxonomy" id="657014"/>
    <lineage>
        <taxon>Bacteria</taxon>
        <taxon>Pseudomonadati</taxon>
        <taxon>Pseudomonadota</taxon>
        <taxon>Alphaproteobacteria</taxon>
        <taxon>Rhodobacterales</taxon>
        <taxon>Roseobacteraceae</taxon>
        <taxon>Thalassovita</taxon>
    </lineage>
</organism>
<dbReference type="Pfam" id="PF00589">
    <property type="entry name" value="Phage_integrase"/>
    <property type="match status" value="1"/>
</dbReference>
<feature type="domain" description="Tyr recombinase" evidence="6">
    <location>
        <begin position="221"/>
        <end position="405"/>
    </location>
</feature>
<keyword evidence="4" id="KW-0233">DNA recombination</keyword>
<dbReference type="SUPFAM" id="SSF56349">
    <property type="entry name" value="DNA breaking-rejoining enzymes"/>
    <property type="match status" value="1"/>
</dbReference>
<reference evidence="8 9" key="1">
    <citation type="submission" date="2016-10" db="EMBL/GenBank/DDBJ databases">
        <authorList>
            <person name="de Groot N.N."/>
        </authorList>
    </citation>
    <scope>NUCLEOTIDE SEQUENCE [LARGE SCALE GENOMIC DNA]</scope>
    <source>
        <strain evidence="8 9">DSM 22007</strain>
    </source>
</reference>
<evidence type="ECO:0000256" key="3">
    <source>
        <dbReference type="ARBA" id="ARBA00023125"/>
    </source>
</evidence>
<keyword evidence="9" id="KW-1185">Reference proteome</keyword>
<dbReference type="InterPro" id="IPR013762">
    <property type="entry name" value="Integrase-like_cat_sf"/>
</dbReference>
<evidence type="ECO:0000313" key="9">
    <source>
        <dbReference type="Proteomes" id="UP000198634"/>
    </source>
</evidence>
<dbReference type="GO" id="GO:0015074">
    <property type="term" value="P:DNA integration"/>
    <property type="evidence" value="ECO:0007669"/>
    <property type="project" value="UniProtKB-KW"/>
</dbReference>
<dbReference type="EMBL" id="FOEP01000001">
    <property type="protein sequence ID" value="SEP62167.1"/>
    <property type="molecule type" value="Genomic_DNA"/>
</dbReference>
<dbReference type="PROSITE" id="PS51900">
    <property type="entry name" value="CB"/>
    <property type="match status" value="1"/>
</dbReference>
<dbReference type="InterPro" id="IPR010998">
    <property type="entry name" value="Integrase_recombinase_N"/>
</dbReference>
<dbReference type="Pfam" id="PF13356">
    <property type="entry name" value="Arm-DNA-bind_3"/>
    <property type="match status" value="1"/>
</dbReference>
<dbReference type="InterPro" id="IPR011010">
    <property type="entry name" value="DNA_brk_join_enz"/>
</dbReference>
<dbReference type="Gene3D" id="1.10.443.10">
    <property type="entry name" value="Intergrase catalytic core"/>
    <property type="match status" value="1"/>
</dbReference>
<dbReference type="InterPro" id="IPR053876">
    <property type="entry name" value="Phage_int_M"/>
</dbReference>
<sequence length="418" mass="46867">MPRKAKELSAVEVKRLEHSGKGGNQTVAVGGVDGLLLQMTPVNGRSWLLRCKIGDKRRHIGLGGYPDVTLAQARDRARDAREMIWQGIDPVEHRKANRAALVTAQRRGLSFDDAMERYLEGKLQEFDNDKHRKQWRATLDKYAIPTLGKMLVADIDVSDIKRTLEPVWATKTETASRLRGRIEAVMAWATVAGHRSGDNPARWKGNLDAILPKPSKLAKVVHHPALRMDEAASWFSDVQGREGFATRALEFMAMVAARSGEVRGAVWSEMDLDKAVWTIPSERMKARAEHRVPLTKETVDLLKALDRLAGSEFVFPAPRGGELSDAALSACMKRIHAAKPDKYLDRQSGRPAVPHGLRSTFRDWVAERTEYPRDMAEIALAHTVGSEVERAYRRGDMVEKRRAMMAAWGHFLRGTQDE</sequence>
<dbReference type="Pfam" id="PF22022">
    <property type="entry name" value="Phage_int_M"/>
    <property type="match status" value="1"/>
</dbReference>
<evidence type="ECO:0000313" key="8">
    <source>
        <dbReference type="EMBL" id="SEP62167.1"/>
    </source>
</evidence>
<protein>
    <submittedName>
        <fullName evidence="8">Integrase</fullName>
    </submittedName>
</protein>
<keyword evidence="3 5" id="KW-0238">DNA-binding</keyword>
<dbReference type="CDD" id="cd00801">
    <property type="entry name" value="INT_P4_C"/>
    <property type="match status" value="1"/>
</dbReference>
<dbReference type="PANTHER" id="PTHR30629:SF2">
    <property type="entry name" value="PROPHAGE INTEGRASE INTS-RELATED"/>
    <property type="match status" value="1"/>
</dbReference>
<comment type="similarity">
    <text evidence="1">Belongs to the 'phage' integrase family.</text>
</comment>